<gene>
    <name evidence="16 19" type="primary">cysN</name>
    <name evidence="17" type="synonym">cysC</name>
    <name evidence="19" type="ORF">HHL08_21180</name>
</gene>
<dbReference type="InterPro" id="IPR027417">
    <property type="entry name" value="P-loop_NTPase"/>
</dbReference>
<evidence type="ECO:0000256" key="2">
    <source>
        <dbReference type="ARBA" id="ARBA00002357"/>
    </source>
</evidence>
<dbReference type="InterPro" id="IPR041757">
    <property type="entry name" value="CysN_GTP-bd"/>
</dbReference>
<dbReference type="EMBL" id="JABBFV010000023">
    <property type="protein sequence ID" value="NML12612.1"/>
    <property type="molecule type" value="Genomic_DNA"/>
</dbReference>
<keyword evidence="7 16" id="KW-0808">Transferase</keyword>
<dbReference type="PRINTS" id="PR00315">
    <property type="entry name" value="ELONGATNFCT"/>
</dbReference>
<comment type="function">
    <text evidence="16">With CysD forms the ATP sulfurylase (ATPS) that catalyzes the adenylation of sulfate producing adenosine 5'-phosphosulfate (APS) and diphosphate, the first enzymatic step in sulfur assimilation pathway. APS synthesis involves the formation of a high-energy phosphoric-sulfuric acid anhydride bond driven by GTP hydrolysis by CysN coupled to ATP hydrolysis by CysD.</text>
</comment>
<comment type="catalytic activity">
    <reaction evidence="1 17">
        <text>adenosine 5'-phosphosulfate + ATP = 3'-phosphoadenylyl sulfate + ADP + H(+)</text>
        <dbReference type="Rhea" id="RHEA:24152"/>
        <dbReference type="ChEBI" id="CHEBI:15378"/>
        <dbReference type="ChEBI" id="CHEBI:30616"/>
        <dbReference type="ChEBI" id="CHEBI:58243"/>
        <dbReference type="ChEBI" id="CHEBI:58339"/>
        <dbReference type="ChEBI" id="CHEBI:456216"/>
        <dbReference type="EC" id="2.7.1.25"/>
    </reaction>
</comment>
<protein>
    <recommendedName>
        <fullName evidence="16 17">Multifunctional fusion protein</fullName>
    </recommendedName>
    <domain>
        <recommendedName>
            <fullName evidence="16">Sulfate adenylyltransferase subunit 1</fullName>
            <ecNumber evidence="16">2.7.7.4</ecNumber>
        </recommendedName>
        <alternativeName>
            <fullName evidence="16">ATP-sulfurylase large subunit</fullName>
        </alternativeName>
        <alternativeName>
            <fullName evidence="16">Sulfate adenylate transferase</fullName>
            <shortName evidence="16">SAT</shortName>
        </alternativeName>
    </domain>
    <domain>
        <recommendedName>
            <fullName evidence="17">Adenylyl-sulfate kinase</fullName>
            <ecNumber evidence="17">2.7.1.25</ecNumber>
        </recommendedName>
        <alternativeName>
            <fullName evidence="17">APS kinase</fullName>
        </alternativeName>
        <alternativeName>
            <fullName evidence="17">ATP adenosine-5'-phosphosulfate 3'-phosphotransferase</fullName>
        </alternativeName>
        <alternativeName>
            <fullName evidence="17">Adenosine-5'-phosphosulfate kinase</fullName>
        </alternativeName>
    </domain>
</protein>
<dbReference type="InterPro" id="IPR002891">
    <property type="entry name" value="APS"/>
</dbReference>
<proteinExistence type="inferred from homology"/>
<dbReference type="Gene3D" id="3.40.50.300">
    <property type="entry name" value="P-loop containing nucleotide triphosphate hydrolases"/>
    <property type="match status" value="2"/>
</dbReference>
<evidence type="ECO:0000256" key="4">
    <source>
        <dbReference type="ARBA" id="ARBA00007237"/>
    </source>
</evidence>
<dbReference type="Gene3D" id="2.40.30.10">
    <property type="entry name" value="Translation factors"/>
    <property type="match status" value="2"/>
</dbReference>
<evidence type="ECO:0000256" key="17">
    <source>
        <dbReference type="HAMAP-Rule" id="MF_00065"/>
    </source>
</evidence>
<evidence type="ECO:0000256" key="5">
    <source>
        <dbReference type="ARBA" id="ARBA00011760"/>
    </source>
</evidence>
<evidence type="ECO:0000256" key="9">
    <source>
        <dbReference type="ARBA" id="ARBA00022741"/>
    </source>
</evidence>
<evidence type="ECO:0000313" key="19">
    <source>
        <dbReference type="EMBL" id="NML12612.1"/>
    </source>
</evidence>
<dbReference type="PROSITE" id="PS00301">
    <property type="entry name" value="G_TR_1"/>
    <property type="match status" value="1"/>
</dbReference>
<feature type="binding site" evidence="16">
    <location>
        <begin position="39"/>
        <end position="46"/>
    </location>
    <ligand>
        <name>GTP</name>
        <dbReference type="ChEBI" id="CHEBI:37565"/>
    </ligand>
</feature>
<dbReference type="EC" id="2.7.1.25" evidence="17"/>
<dbReference type="InterPro" id="IPR059117">
    <property type="entry name" value="APS_kinase_dom"/>
</dbReference>
<comment type="catalytic activity">
    <reaction evidence="15 16">
        <text>sulfate + ATP + H(+) = adenosine 5'-phosphosulfate + diphosphate</text>
        <dbReference type="Rhea" id="RHEA:18133"/>
        <dbReference type="ChEBI" id="CHEBI:15378"/>
        <dbReference type="ChEBI" id="CHEBI:16189"/>
        <dbReference type="ChEBI" id="CHEBI:30616"/>
        <dbReference type="ChEBI" id="CHEBI:33019"/>
        <dbReference type="ChEBI" id="CHEBI:58243"/>
        <dbReference type="EC" id="2.7.7.4"/>
    </reaction>
</comment>
<evidence type="ECO:0000259" key="18">
    <source>
        <dbReference type="PROSITE" id="PS51722"/>
    </source>
</evidence>
<dbReference type="GO" id="GO:0003924">
    <property type="term" value="F:GTPase activity"/>
    <property type="evidence" value="ECO:0007669"/>
    <property type="project" value="InterPro"/>
</dbReference>
<dbReference type="GO" id="GO:0070814">
    <property type="term" value="P:hydrogen sulfide biosynthetic process"/>
    <property type="evidence" value="ECO:0007669"/>
    <property type="project" value="UniProtKB-UniRule"/>
</dbReference>
<comment type="subunit">
    <text evidence="16">Heterodimer composed of CysD, the smaller subunit, and CysN.</text>
</comment>
<comment type="similarity">
    <text evidence="17">Belongs to the APS kinase family.</text>
</comment>
<keyword evidence="11 16" id="KW-0067">ATP-binding</keyword>
<dbReference type="GO" id="GO:0004020">
    <property type="term" value="F:adenylylsulfate kinase activity"/>
    <property type="evidence" value="ECO:0007669"/>
    <property type="project" value="UniProtKB-UniRule"/>
</dbReference>
<name>A0A7X9WZ66_9SPHN</name>
<keyword evidence="6" id="KW-0536">Nodulation</keyword>
<comment type="function">
    <text evidence="14">Proposed to provide activated sulfate for transfer to Nod factor. ATP sulfurylase may be the GTPase, regulating ATP sulfurylase activity.</text>
</comment>
<dbReference type="SUPFAM" id="SSF52540">
    <property type="entry name" value="P-loop containing nucleoside triphosphate hydrolases"/>
    <property type="match status" value="2"/>
</dbReference>
<dbReference type="CDD" id="cd04095">
    <property type="entry name" value="CysN_NoDQ_III"/>
    <property type="match status" value="1"/>
</dbReference>
<dbReference type="Pfam" id="PF01583">
    <property type="entry name" value="APS_kinase"/>
    <property type="match status" value="1"/>
</dbReference>
<dbReference type="HAMAP" id="MF_00065">
    <property type="entry name" value="Adenylyl_sulf_kinase"/>
    <property type="match status" value="1"/>
</dbReference>
<dbReference type="InterPro" id="IPR044139">
    <property type="entry name" value="CysN_NoDQ_III"/>
</dbReference>
<dbReference type="GO" id="GO:0004781">
    <property type="term" value="F:sulfate adenylyltransferase (ATP) activity"/>
    <property type="evidence" value="ECO:0007669"/>
    <property type="project" value="UniProtKB-UniRule"/>
</dbReference>
<keyword evidence="8 16" id="KW-0548">Nucleotidyltransferase</keyword>
<evidence type="ECO:0000256" key="14">
    <source>
        <dbReference type="ARBA" id="ARBA00024872"/>
    </source>
</evidence>
<feature type="binding site" evidence="16">
    <location>
        <begin position="118"/>
        <end position="122"/>
    </location>
    <ligand>
        <name>GTP</name>
        <dbReference type="ChEBI" id="CHEBI:37565"/>
    </ligand>
</feature>
<dbReference type="RefSeq" id="WP_169574962.1">
    <property type="nucleotide sequence ID" value="NZ_JABBFV010000023.1"/>
</dbReference>
<evidence type="ECO:0000256" key="11">
    <source>
        <dbReference type="ARBA" id="ARBA00022840"/>
    </source>
</evidence>
<comment type="pathway">
    <text evidence="17">Sulfur metabolism; hydrogen sulfide biosynthesis; sulfite from sulfate: step 2/3.</text>
</comment>
<dbReference type="InterPro" id="IPR031157">
    <property type="entry name" value="G_TR_CS"/>
</dbReference>
<comment type="similarity">
    <text evidence="3">In the C-terminal section; belongs to the APS kinase family.</text>
</comment>
<evidence type="ECO:0000256" key="10">
    <source>
        <dbReference type="ARBA" id="ARBA00022777"/>
    </source>
</evidence>
<dbReference type="CDD" id="cd03695">
    <property type="entry name" value="CysN_NodQ_II"/>
    <property type="match status" value="1"/>
</dbReference>
<dbReference type="InterPro" id="IPR054696">
    <property type="entry name" value="GTP-eEF1A_C"/>
</dbReference>
<evidence type="ECO:0000256" key="8">
    <source>
        <dbReference type="ARBA" id="ARBA00022695"/>
    </source>
</evidence>
<keyword evidence="9 16" id="KW-0547">Nucleotide-binding</keyword>
<organism evidence="19 20">
    <name type="scientific">Sphingobium psychrophilum</name>
    <dbReference type="NCBI Taxonomy" id="2728834"/>
    <lineage>
        <taxon>Bacteria</taxon>
        <taxon>Pseudomonadati</taxon>
        <taxon>Pseudomonadota</taxon>
        <taxon>Alphaproteobacteria</taxon>
        <taxon>Sphingomonadales</taxon>
        <taxon>Sphingomonadaceae</taxon>
        <taxon>Sphingobium</taxon>
    </lineage>
</organism>
<dbReference type="InterPro" id="IPR050100">
    <property type="entry name" value="TRAFAC_GTPase_members"/>
</dbReference>
<feature type="domain" description="Tr-type G" evidence="18">
    <location>
        <begin position="30"/>
        <end position="243"/>
    </location>
</feature>
<feature type="binding site" evidence="17">
    <location>
        <begin position="476"/>
        <end position="483"/>
    </location>
    <ligand>
        <name>ATP</name>
        <dbReference type="ChEBI" id="CHEBI:30616"/>
    </ligand>
</feature>
<evidence type="ECO:0000256" key="7">
    <source>
        <dbReference type="ARBA" id="ARBA00022679"/>
    </source>
</evidence>
<evidence type="ECO:0000256" key="13">
    <source>
        <dbReference type="ARBA" id="ARBA00023268"/>
    </source>
</evidence>
<dbReference type="GO" id="GO:0000103">
    <property type="term" value="P:sulfate assimilation"/>
    <property type="evidence" value="ECO:0007669"/>
    <property type="project" value="UniProtKB-UniRule"/>
</dbReference>
<accession>A0A7X9WZ66</accession>
<comment type="subunit">
    <text evidence="5">Sulfate-activating enzymes, NodP and NodQ, may be physically associated.</text>
</comment>
<dbReference type="GO" id="GO:0005524">
    <property type="term" value="F:ATP binding"/>
    <property type="evidence" value="ECO:0007669"/>
    <property type="project" value="UniProtKB-UniRule"/>
</dbReference>
<dbReference type="SUPFAM" id="SSF50465">
    <property type="entry name" value="EF-Tu/eEF-1alpha/eIF2-gamma C-terminal domain"/>
    <property type="match status" value="1"/>
</dbReference>
<dbReference type="Pfam" id="PF00009">
    <property type="entry name" value="GTP_EFTU"/>
    <property type="match status" value="1"/>
</dbReference>
<dbReference type="InterPro" id="IPR009001">
    <property type="entry name" value="Transl_elong_EF1A/Init_IF2_C"/>
</dbReference>
<evidence type="ECO:0000256" key="3">
    <source>
        <dbReference type="ARBA" id="ARBA00005438"/>
    </source>
</evidence>
<dbReference type="PROSITE" id="PS51722">
    <property type="entry name" value="G_TR_2"/>
    <property type="match status" value="1"/>
</dbReference>
<evidence type="ECO:0000256" key="16">
    <source>
        <dbReference type="HAMAP-Rule" id="MF_00062"/>
    </source>
</evidence>
<evidence type="ECO:0000256" key="6">
    <source>
        <dbReference type="ARBA" id="ARBA00022458"/>
    </source>
</evidence>
<dbReference type="NCBIfam" id="TIGR02034">
    <property type="entry name" value="CysN"/>
    <property type="match status" value="1"/>
</dbReference>
<dbReference type="NCBIfam" id="NF003013">
    <property type="entry name" value="PRK03846.1"/>
    <property type="match status" value="1"/>
</dbReference>
<dbReference type="Pfam" id="PF22594">
    <property type="entry name" value="GTP-eEF1A_C"/>
    <property type="match status" value="1"/>
</dbReference>
<dbReference type="NCBIfam" id="NF004035">
    <property type="entry name" value="PRK05506.1"/>
    <property type="match status" value="1"/>
</dbReference>
<dbReference type="InterPro" id="IPR044138">
    <property type="entry name" value="CysN_II"/>
</dbReference>
<dbReference type="InterPro" id="IPR009000">
    <property type="entry name" value="Transl_B-barrel_sf"/>
</dbReference>
<reference evidence="19 20" key="1">
    <citation type="submission" date="2020-04" db="EMBL/GenBank/DDBJ databases">
        <title>Sphingobium sp. AR-3-1 isolated from Arctic soil.</title>
        <authorList>
            <person name="Dahal R.H."/>
            <person name="Chaudhary D.K."/>
        </authorList>
    </citation>
    <scope>NUCLEOTIDE SEQUENCE [LARGE SCALE GENOMIC DNA]</scope>
    <source>
        <strain evidence="19 20">AR-3-1</strain>
    </source>
</reference>
<dbReference type="GO" id="GO:0005525">
    <property type="term" value="F:GTP binding"/>
    <property type="evidence" value="ECO:0007669"/>
    <property type="project" value="UniProtKB-UniRule"/>
</dbReference>
<comment type="similarity">
    <text evidence="4">In the N-terminal section; belongs to the TRAFAC class translation factor GTPase superfamily. Classic translation factor GTPase family. CysN/NodQ subfamily.</text>
</comment>
<keyword evidence="13" id="KW-0511">Multifunctional enzyme</keyword>
<keyword evidence="17" id="KW-0597">Phosphoprotein</keyword>
<comment type="similarity">
    <text evidence="16">Belongs to the TRAFAC class translation factor GTPase superfamily. Classic translation factor GTPase family. CysN/NodQ subfamily.</text>
</comment>
<dbReference type="PANTHER" id="PTHR23115">
    <property type="entry name" value="TRANSLATION FACTOR"/>
    <property type="match status" value="1"/>
</dbReference>
<feature type="binding site" evidence="16">
    <location>
        <begin position="173"/>
        <end position="176"/>
    </location>
    <ligand>
        <name>GTP</name>
        <dbReference type="ChEBI" id="CHEBI:37565"/>
    </ligand>
</feature>
<comment type="function">
    <text evidence="17">Catalyzes the synthesis of activated sulfate.</text>
</comment>
<keyword evidence="12 16" id="KW-0342">GTP-binding</keyword>
<dbReference type="FunFam" id="3.40.50.300:FF:000212">
    <property type="entry name" value="Adenylyl-sulfate kinase"/>
    <property type="match status" value="1"/>
</dbReference>
<comment type="function">
    <text evidence="2">APS kinase catalyzes the synthesis of activated sulfate.</text>
</comment>
<dbReference type="NCBIfam" id="TIGR00455">
    <property type="entry name" value="apsK"/>
    <property type="match status" value="1"/>
</dbReference>
<keyword evidence="20" id="KW-1185">Reference proteome</keyword>
<evidence type="ECO:0000256" key="15">
    <source>
        <dbReference type="ARBA" id="ARBA00049370"/>
    </source>
</evidence>
<dbReference type="EC" id="2.7.7.4" evidence="16"/>
<dbReference type="FunFam" id="3.40.50.300:FF:000119">
    <property type="entry name" value="Sulfate adenylyltransferase subunit 1"/>
    <property type="match status" value="1"/>
</dbReference>
<dbReference type="SUPFAM" id="SSF50447">
    <property type="entry name" value="Translation proteins"/>
    <property type="match status" value="1"/>
</dbReference>
<dbReference type="InterPro" id="IPR000795">
    <property type="entry name" value="T_Tr_GTP-bd_dom"/>
</dbReference>
<feature type="active site" description="Phosphoserine intermediate" evidence="17">
    <location>
        <position position="550"/>
    </location>
</feature>
<dbReference type="CDD" id="cd02027">
    <property type="entry name" value="APSK"/>
    <property type="match status" value="1"/>
</dbReference>
<dbReference type="InterPro" id="IPR011779">
    <property type="entry name" value="SO4_adenylTrfase_lsu"/>
</dbReference>
<dbReference type="CDD" id="cd04166">
    <property type="entry name" value="CysN_ATPS"/>
    <property type="match status" value="1"/>
</dbReference>
<dbReference type="NCBIfam" id="NF003478">
    <property type="entry name" value="PRK05124.1"/>
    <property type="match status" value="1"/>
</dbReference>
<dbReference type="Proteomes" id="UP000519023">
    <property type="component" value="Unassembled WGS sequence"/>
</dbReference>
<comment type="pathway">
    <text evidence="16">Sulfur metabolism; hydrogen sulfide biosynthesis; sulfite from sulfate: step 1/3.</text>
</comment>
<keyword evidence="10 17" id="KW-0418">Kinase</keyword>
<dbReference type="AlphaFoldDB" id="A0A7X9WZ66"/>
<dbReference type="UniPathway" id="UPA00140">
    <property type="reaction ID" value="UER00204"/>
</dbReference>
<dbReference type="HAMAP" id="MF_00062">
    <property type="entry name" value="Sulf_adenylyltr_sub1"/>
    <property type="match status" value="1"/>
</dbReference>
<sequence length="637" mass="70150">MTDTLTDPIYKTDALIAEDIDAYLKVHEYKTMLRFITCGSVDDGKSTLIGRLLYDSKMIFEDQLAALEADSKKVGTQGQEIDFALLVDGLAAEREQGITIDVAYRFFGTEKRKFIVADTPGHEQYTRNMVTGASTADLAVILIDARKGILTQTRRHSYLAHLIGIRNIVLAVNKMDLVGYDQAVFDRIVKDYTEFARSIGITAFTPMPISGFKGDNITGPSANTPWYTGPALIEHLEMVEVNSAADADKPFRMAVQWVNRPNLDFRGFSGQIATGSVRPGDAIRVLPSGKTSTITRIVTLNGDLNEAVAGQSVTLCFADEVDCSRGDVIAVCDNPPQVADQFEATIVWMADEEMLPGRSYWLKIGTQTVTATVQQPKYQVNVNTMEQLAAKTLELNAIGVANLSTDKQIVFEPYEANRTLGGFILIDKITNATVAAGMLHFSLRRAQNVHWQATDVSRDFHAGLKNQKAAVLWFTGLSGAGKSTIANLVEKRLARMNRHTFLLDGDNVRHGLNKDLGFTDADRVENIRRVGEVAKLMTDAGLIVITAFISPFRAERDMVRQMMQPGEFIEVHIDSTLADAEARDVKGLYKKARAGQLKNFTGIDSPYEAPEDPEIRIDTADMTAEEAAEAIVARLIP</sequence>
<evidence type="ECO:0000256" key="1">
    <source>
        <dbReference type="ARBA" id="ARBA00001823"/>
    </source>
</evidence>
<comment type="caution">
    <text evidence="19">The sequence shown here is derived from an EMBL/GenBank/DDBJ whole genome shotgun (WGS) entry which is preliminary data.</text>
</comment>
<evidence type="ECO:0000313" key="20">
    <source>
        <dbReference type="Proteomes" id="UP000519023"/>
    </source>
</evidence>
<evidence type="ECO:0000256" key="12">
    <source>
        <dbReference type="ARBA" id="ARBA00023134"/>
    </source>
</evidence>